<evidence type="ECO:0000256" key="1">
    <source>
        <dbReference type="ARBA" id="ARBA00023015"/>
    </source>
</evidence>
<evidence type="ECO:0000259" key="3">
    <source>
        <dbReference type="Pfam" id="PF05043"/>
    </source>
</evidence>
<dbReference type="RefSeq" id="WP_068710424.1">
    <property type="nucleotide sequence ID" value="NZ_BAAAXQ010000033.1"/>
</dbReference>
<keyword evidence="2" id="KW-0804">Transcription</keyword>
<dbReference type="Proteomes" id="UP001501577">
    <property type="component" value="Unassembled WGS sequence"/>
</dbReference>
<protein>
    <submittedName>
        <fullName evidence="4">Helix-turn-helix domain-containing protein</fullName>
    </submittedName>
</protein>
<dbReference type="EMBL" id="BAAAXQ010000033">
    <property type="protein sequence ID" value="GAA3016671.1"/>
    <property type="molecule type" value="Genomic_DNA"/>
</dbReference>
<evidence type="ECO:0000313" key="4">
    <source>
        <dbReference type="EMBL" id="GAA3016671.1"/>
    </source>
</evidence>
<dbReference type="InterPro" id="IPR036388">
    <property type="entry name" value="WH-like_DNA-bd_sf"/>
</dbReference>
<gene>
    <name evidence="4" type="ORF">GCM10019998_11080</name>
</gene>
<feature type="domain" description="Mga helix-turn-helix" evidence="3">
    <location>
        <begin position="79"/>
        <end position="162"/>
    </location>
</feature>
<evidence type="ECO:0000256" key="2">
    <source>
        <dbReference type="ARBA" id="ARBA00023163"/>
    </source>
</evidence>
<dbReference type="Gene3D" id="1.10.10.10">
    <property type="entry name" value="Winged helix-like DNA-binding domain superfamily/Winged helix DNA-binding domain"/>
    <property type="match status" value="1"/>
</dbReference>
<evidence type="ECO:0000313" key="5">
    <source>
        <dbReference type="Proteomes" id="UP001501577"/>
    </source>
</evidence>
<dbReference type="PANTHER" id="PTHR30185:SF18">
    <property type="entry name" value="TRANSCRIPTIONAL REGULATOR MTLR"/>
    <property type="match status" value="1"/>
</dbReference>
<sequence length="473" mass="56073">MQLMDLLDKDQKIQVKILVYFLRNEKTIKVKELAEQIDVSYPTLQKGISTLTHSLQDFDQKAVLAKKNSDFLQLDLPNDFSVKKFLYTYLEQAINYNLLTDIYQEKEISITKLAFKNNLSEASIFRRLKTINRLLAEFDLQFKNKKLYGSELQIQFFYFQLFKGAIPESHLKMLVTDPSIKNLMQVIEDHFHFQFNKRQNQLLSLRLHILQRRLDYRQVPKQKIPVDMMKQLEQDPFYQELKNIMTRFLSRFALSETEYEAVYLFLFFISEGLLPQKSKWWKLSALVQYFLSINKKIYQIITEEKGYDPTFAVFLLQNHIKIAFYNGEIIFNEQRTLLLSDIDSQTMNQCMSVVEKKLSRDVSHAQWEMLDHSYGLIWDIYQRRQQKELLVGVVDDESLQAEETFRFIKQSLAGMSHIIVEKAENRRYDLLIAFSHSDVQEFDYKSLYLLTGTLSSFEEQRLKQAAKAMIEGN</sequence>
<dbReference type="PANTHER" id="PTHR30185">
    <property type="entry name" value="CRYPTIC BETA-GLUCOSIDE BGL OPERON ANTITERMINATOR"/>
    <property type="match status" value="1"/>
</dbReference>
<accession>A0ABN3Y6Z0</accession>
<dbReference type="InterPro" id="IPR007737">
    <property type="entry name" value="Mga_HTH"/>
</dbReference>
<dbReference type="Pfam" id="PF05043">
    <property type="entry name" value="Mga"/>
    <property type="match status" value="1"/>
</dbReference>
<dbReference type="InterPro" id="IPR050661">
    <property type="entry name" value="BglG_antiterminators"/>
</dbReference>
<comment type="caution">
    <text evidence="4">The sequence shown here is derived from an EMBL/GenBank/DDBJ whole genome shotgun (WGS) entry which is preliminary data.</text>
</comment>
<reference evidence="4 5" key="1">
    <citation type="journal article" date="2019" name="Int. J. Syst. Evol. Microbiol.">
        <title>The Global Catalogue of Microorganisms (GCM) 10K type strain sequencing project: providing services to taxonomists for standard genome sequencing and annotation.</title>
        <authorList>
            <consortium name="The Broad Institute Genomics Platform"/>
            <consortium name="The Broad Institute Genome Sequencing Center for Infectious Disease"/>
            <person name="Wu L."/>
            <person name="Ma J."/>
        </authorList>
    </citation>
    <scope>NUCLEOTIDE SEQUENCE [LARGE SCALE GENOMIC DNA]</scope>
    <source>
        <strain evidence="4 5">JCM 8736</strain>
    </source>
</reference>
<keyword evidence="5" id="KW-1185">Reference proteome</keyword>
<name>A0ABN3Y6Z0_9ENTE</name>
<keyword evidence="1" id="KW-0805">Transcription regulation</keyword>
<organism evidence="4 5">
    <name type="scientific">Tetragenococcus solitarius</name>
    <dbReference type="NCBI Taxonomy" id="71453"/>
    <lineage>
        <taxon>Bacteria</taxon>
        <taxon>Bacillati</taxon>
        <taxon>Bacillota</taxon>
        <taxon>Bacilli</taxon>
        <taxon>Lactobacillales</taxon>
        <taxon>Enterococcaceae</taxon>
        <taxon>Tetragenococcus</taxon>
    </lineage>
</organism>
<proteinExistence type="predicted"/>